<gene>
    <name evidence="4" type="primary">fucU</name>
    <name evidence="4" type="ORF">GCM10011507_18740</name>
</gene>
<proteinExistence type="predicted"/>
<dbReference type="PANTHER" id="PTHR31690:SF4">
    <property type="entry name" value="FUCOSE MUTAROTASE"/>
    <property type="match status" value="1"/>
</dbReference>
<reference evidence="4" key="2">
    <citation type="submission" date="2020-09" db="EMBL/GenBank/DDBJ databases">
        <authorList>
            <person name="Sun Q."/>
            <person name="Zhou Y."/>
        </authorList>
    </citation>
    <scope>NUCLEOTIDE SEQUENCE</scope>
    <source>
        <strain evidence="4">CGMCC 1.15447</strain>
    </source>
</reference>
<comment type="catalytic activity">
    <reaction evidence="3">
        <text>alpha-L-fucose = beta-L-fucose</text>
        <dbReference type="Rhea" id="RHEA:25580"/>
        <dbReference type="ChEBI" id="CHEBI:42548"/>
        <dbReference type="ChEBI" id="CHEBI:42589"/>
        <dbReference type="EC" id="5.1.3.29"/>
    </reaction>
</comment>
<comment type="catalytic activity">
    <reaction evidence="1">
        <text>beta-D-ribopyranose = beta-D-ribofuranose</text>
        <dbReference type="Rhea" id="RHEA:25432"/>
        <dbReference type="ChEBI" id="CHEBI:27476"/>
        <dbReference type="ChEBI" id="CHEBI:47002"/>
        <dbReference type="EC" id="5.4.99.62"/>
    </reaction>
</comment>
<evidence type="ECO:0000256" key="2">
    <source>
        <dbReference type="ARBA" id="ARBA00023235"/>
    </source>
</evidence>
<organism evidence="4 5">
    <name type="scientific">Edaphobacter acidisoli</name>
    <dbReference type="NCBI Taxonomy" id="2040573"/>
    <lineage>
        <taxon>Bacteria</taxon>
        <taxon>Pseudomonadati</taxon>
        <taxon>Acidobacteriota</taxon>
        <taxon>Terriglobia</taxon>
        <taxon>Terriglobales</taxon>
        <taxon>Acidobacteriaceae</taxon>
        <taxon>Edaphobacter</taxon>
    </lineage>
</organism>
<protein>
    <submittedName>
        <fullName evidence="4">L-fucose mutarotase</fullName>
    </submittedName>
</protein>
<dbReference type="GO" id="GO:0006004">
    <property type="term" value="P:fucose metabolic process"/>
    <property type="evidence" value="ECO:0007669"/>
    <property type="project" value="TreeGrafter"/>
</dbReference>
<accession>A0A916W5J0</accession>
<dbReference type="EMBL" id="BMJB01000001">
    <property type="protein sequence ID" value="GGA67459.1"/>
    <property type="molecule type" value="Genomic_DNA"/>
</dbReference>
<sequence>MLRGISPVVSPELLKLLCEMGHGDELVLADSNFPGASMARRLLRSDGLSVTDILEGIAPLFPFETYADPLVMLKVDAHKKFDPSVEADFMNVIRRYDPSVPAPIRIDRLAFYERARNAFGVLMTGELRLYGCLIIRKGVIE</sequence>
<dbReference type="InterPro" id="IPR050443">
    <property type="entry name" value="RbsD/FucU_mutarotase"/>
</dbReference>
<reference evidence="4" key="1">
    <citation type="journal article" date="2014" name="Int. J. Syst. Evol. Microbiol.">
        <title>Complete genome sequence of Corynebacterium casei LMG S-19264T (=DSM 44701T), isolated from a smear-ripened cheese.</title>
        <authorList>
            <consortium name="US DOE Joint Genome Institute (JGI-PGF)"/>
            <person name="Walter F."/>
            <person name="Albersmeier A."/>
            <person name="Kalinowski J."/>
            <person name="Ruckert C."/>
        </authorList>
    </citation>
    <scope>NUCLEOTIDE SEQUENCE</scope>
    <source>
        <strain evidence="4">CGMCC 1.15447</strain>
    </source>
</reference>
<evidence type="ECO:0000256" key="1">
    <source>
        <dbReference type="ARBA" id="ARBA00000223"/>
    </source>
</evidence>
<keyword evidence="2" id="KW-0413">Isomerase</keyword>
<evidence type="ECO:0000313" key="4">
    <source>
        <dbReference type="EMBL" id="GGA67459.1"/>
    </source>
</evidence>
<dbReference type="NCBIfam" id="NF011949">
    <property type="entry name" value="PRK15420.1"/>
    <property type="match status" value="1"/>
</dbReference>
<dbReference type="AlphaFoldDB" id="A0A916W5J0"/>
<evidence type="ECO:0000256" key="3">
    <source>
        <dbReference type="ARBA" id="ARBA00036324"/>
    </source>
</evidence>
<keyword evidence="5" id="KW-1185">Reference proteome</keyword>
<evidence type="ECO:0000313" key="5">
    <source>
        <dbReference type="Proteomes" id="UP000648801"/>
    </source>
</evidence>
<dbReference type="InterPro" id="IPR007721">
    <property type="entry name" value="RbsD_FucU"/>
</dbReference>
<dbReference type="GO" id="GO:0042806">
    <property type="term" value="F:fucose binding"/>
    <property type="evidence" value="ECO:0007669"/>
    <property type="project" value="TreeGrafter"/>
</dbReference>
<dbReference type="RefSeq" id="WP_188759047.1">
    <property type="nucleotide sequence ID" value="NZ_BMJB01000001.1"/>
</dbReference>
<dbReference type="PANTHER" id="PTHR31690">
    <property type="entry name" value="FUCOSE MUTAROTASE"/>
    <property type="match status" value="1"/>
</dbReference>
<dbReference type="GO" id="GO:0062193">
    <property type="term" value="F:D-ribose pyranase activity"/>
    <property type="evidence" value="ECO:0007669"/>
    <property type="project" value="UniProtKB-EC"/>
</dbReference>
<name>A0A916W5J0_9BACT</name>
<dbReference type="InterPro" id="IPR023750">
    <property type="entry name" value="RbsD-like_sf"/>
</dbReference>
<dbReference type="SUPFAM" id="SSF102546">
    <property type="entry name" value="RbsD-like"/>
    <property type="match status" value="1"/>
</dbReference>
<dbReference type="GO" id="GO:0036373">
    <property type="term" value="F:L-fucose mutarotase activity"/>
    <property type="evidence" value="ECO:0007669"/>
    <property type="project" value="UniProtKB-EC"/>
</dbReference>
<dbReference type="Gene3D" id="3.40.1650.10">
    <property type="entry name" value="RbsD-like domain"/>
    <property type="match status" value="1"/>
</dbReference>
<comment type="caution">
    <text evidence="4">The sequence shown here is derived from an EMBL/GenBank/DDBJ whole genome shotgun (WGS) entry which is preliminary data.</text>
</comment>
<dbReference type="Proteomes" id="UP000648801">
    <property type="component" value="Unassembled WGS sequence"/>
</dbReference>
<dbReference type="Pfam" id="PF05025">
    <property type="entry name" value="RbsD_FucU"/>
    <property type="match status" value="1"/>
</dbReference>